<dbReference type="RefSeq" id="WP_285664077.1">
    <property type="nucleotide sequence ID" value="NZ_BSTX01000002.1"/>
</dbReference>
<gene>
    <name evidence="1" type="ORF">Afil01_37500</name>
</gene>
<evidence type="ECO:0000313" key="1">
    <source>
        <dbReference type="EMBL" id="GLZ78943.1"/>
    </source>
</evidence>
<dbReference type="EMBL" id="BSTX01000002">
    <property type="protein sequence ID" value="GLZ78943.1"/>
    <property type="molecule type" value="Genomic_DNA"/>
</dbReference>
<comment type="caution">
    <text evidence="1">The sequence shown here is derived from an EMBL/GenBank/DDBJ whole genome shotgun (WGS) entry which is preliminary data.</text>
</comment>
<name>A0A9W6SMZ0_9ACTN</name>
<reference evidence="1" key="1">
    <citation type="submission" date="2023-03" db="EMBL/GenBank/DDBJ databases">
        <title>Actinorhabdospora filicis NBRC 111898.</title>
        <authorList>
            <person name="Ichikawa N."/>
            <person name="Sato H."/>
            <person name="Tonouchi N."/>
        </authorList>
    </citation>
    <scope>NUCLEOTIDE SEQUENCE</scope>
    <source>
        <strain evidence="1">NBRC 111898</strain>
    </source>
</reference>
<proteinExistence type="predicted"/>
<dbReference type="AlphaFoldDB" id="A0A9W6SMZ0"/>
<evidence type="ECO:0000313" key="2">
    <source>
        <dbReference type="Proteomes" id="UP001165079"/>
    </source>
</evidence>
<organism evidence="1 2">
    <name type="scientific">Actinorhabdospora filicis</name>
    <dbReference type="NCBI Taxonomy" id="1785913"/>
    <lineage>
        <taxon>Bacteria</taxon>
        <taxon>Bacillati</taxon>
        <taxon>Actinomycetota</taxon>
        <taxon>Actinomycetes</taxon>
        <taxon>Micromonosporales</taxon>
        <taxon>Micromonosporaceae</taxon>
        <taxon>Actinorhabdospora</taxon>
    </lineage>
</organism>
<protein>
    <submittedName>
        <fullName evidence="1">Uncharacterized protein</fullName>
    </submittedName>
</protein>
<keyword evidence="2" id="KW-1185">Reference proteome</keyword>
<sequence length="81" mass="8701">MTAMTVRVTGVEVDPLGRDLLRRWLVTAEALDGGGEITLLVHSPSLAFRDAAPAGRVFRLELAEPVSEPYAGAFTAHPVEE</sequence>
<dbReference type="Proteomes" id="UP001165079">
    <property type="component" value="Unassembled WGS sequence"/>
</dbReference>
<accession>A0A9W6SMZ0</accession>